<evidence type="ECO:0000256" key="1">
    <source>
        <dbReference type="SAM" id="MobiDB-lite"/>
    </source>
</evidence>
<feature type="region of interest" description="Disordered" evidence="1">
    <location>
        <begin position="1"/>
        <end position="68"/>
    </location>
</feature>
<evidence type="ECO:0000313" key="3">
    <source>
        <dbReference type="Proteomes" id="UP000078550"/>
    </source>
</evidence>
<evidence type="ECO:0000313" key="2">
    <source>
        <dbReference type="EMBL" id="SBT32892.1"/>
    </source>
</evidence>
<reference evidence="3" key="1">
    <citation type="submission" date="2016-05" db="EMBL/GenBank/DDBJ databases">
        <authorList>
            <person name="Naeem Raeece"/>
        </authorList>
    </citation>
    <scope>NUCLEOTIDE SEQUENCE [LARGE SCALE GENOMIC DNA]</scope>
</reference>
<accession>A0A1A8YNC1</accession>
<proteinExistence type="predicted"/>
<name>A0A1A8YNC1_PLAOA</name>
<sequence>MSPSPDPPHRSASPIRPTEPPHRTAPQNRPTEPPHRTKSKSDMRERKLRRTSSSREKAPIENSNGRFPLTAQILRRVVTYIVGKIKKKKENSEAPSVKSCH</sequence>
<dbReference type="Proteomes" id="UP000078550">
    <property type="component" value="Unassembled WGS sequence"/>
</dbReference>
<organism evidence="2 3">
    <name type="scientific">Plasmodium ovale wallikeri</name>
    <dbReference type="NCBI Taxonomy" id="864142"/>
    <lineage>
        <taxon>Eukaryota</taxon>
        <taxon>Sar</taxon>
        <taxon>Alveolata</taxon>
        <taxon>Apicomplexa</taxon>
        <taxon>Aconoidasida</taxon>
        <taxon>Haemosporida</taxon>
        <taxon>Plasmodiidae</taxon>
        <taxon>Plasmodium</taxon>
        <taxon>Plasmodium (Plasmodium)</taxon>
    </lineage>
</organism>
<protein>
    <submittedName>
        <fullName evidence="2">Uncharacterized protein</fullName>
    </submittedName>
</protein>
<dbReference type="EMBL" id="FLRE01000046">
    <property type="protein sequence ID" value="SBT32892.1"/>
    <property type="molecule type" value="Genomic_DNA"/>
</dbReference>
<dbReference type="AlphaFoldDB" id="A0A1A8YNC1"/>
<feature type="compositionally biased region" description="Basic and acidic residues" evidence="1">
    <location>
        <begin position="32"/>
        <end position="45"/>
    </location>
</feature>
<gene>
    <name evidence="2" type="ORF">POVWA2_011960</name>
</gene>